<gene>
    <name evidence="1" type="ORF">SAMN05216352_102326</name>
</gene>
<accession>A0A1G8EPL8</accession>
<dbReference type="Proteomes" id="UP000199017">
    <property type="component" value="Unassembled WGS sequence"/>
</dbReference>
<keyword evidence="2" id="KW-1185">Reference proteome</keyword>
<reference evidence="1 2" key="1">
    <citation type="submission" date="2016-10" db="EMBL/GenBank/DDBJ databases">
        <authorList>
            <person name="de Groot N.N."/>
        </authorList>
    </citation>
    <scope>NUCLEOTIDE SEQUENCE [LARGE SCALE GENOMIC DNA]</scope>
    <source>
        <strain evidence="2">P4B,CCM 7963,CECT 7998,DSM 25260,IBRC-M 10614,KCTC 13821</strain>
    </source>
</reference>
<proteinExistence type="predicted"/>
<evidence type="ECO:0000313" key="1">
    <source>
        <dbReference type="EMBL" id="SDH71841.1"/>
    </source>
</evidence>
<organism evidence="1 2">
    <name type="scientific">Alteribacillus bidgolensis</name>
    <dbReference type="NCBI Taxonomy" id="930129"/>
    <lineage>
        <taxon>Bacteria</taxon>
        <taxon>Bacillati</taxon>
        <taxon>Bacillota</taxon>
        <taxon>Bacilli</taxon>
        <taxon>Bacillales</taxon>
        <taxon>Bacillaceae</taxon>
        <taxon>Alteribacillus</taxon>
    </lineage>
</organism>
<sequence length="74" mass="8396">MVLLGIRELAVGGSWTKAAMNSPFSCKGEKRVPFAVHPRYGYEERACFSKSMSIRVVPRELIWIRKPLVPNETC</sequence>
<dbReference type="AlphaFoldDB" id="A0A1G8EPL8"/>
<protein>
    <submittedName>
        <fullName evidence="1">Uncharacterized protein</fullName>
    </submittedName>
</protein>
<evidence type="ECO:0000313" key="2">
    <source>
        <dbReference type="Proteomes" id="UP000199017"/>
    </source>
</evidence>
<dbReference type="EMBL" id="FNDU01000002">
    <property type="protein sequence ID" value="SDH71841.1"/>
    <property type="molecule type" value="Genomic_DNA"/>
</dbReference>
<name>A0A1G8EPL8_9BACI</name>